<feature type="domain" description="MmgE/PrpD C-terminal" evidence="3">
    <location>
        <begin position="270"/>
        <end position="439"/>
    </location>
</feature>
<evidence type="ECO:0000313" key="4">
    <source>
        <dbReference type="EMBL" id="PWC16901.1"/>
    </source>
</evidence>
<dbReference type="InterPro" id="IPR036148">
    <property type="entry name" value="MmgE/PrpD_sf"/>
</dbReference>
<dbReference type="Gene3D" id="3.30.1330.120">
    <property type="entry name" value="2-methylcitrate dehydratase PrpD"/>
    <property type="match status" value="1"/>
</dbReference>
<dbReference type="InterPro" id="IPR045337">
    <property type="entry name" value="MmgE_PrpD_C"/>
</dbReference>
<dbReference type="Proteomes" id="UP000296159">
    <property type="component" value="Unassembled WGS sequence"/>
</dbReference>
<feature type="domain" description="MmgE/PrpD N-terminal" evidence="2">
    <location>
        <begin position="10"/>
        <end position="244"/>
    </location>
</feature>
<protein>
    <submittedName>
        <fullName evidence="4">MmgE/PrpD family protein</fullName>
    </submittedName>
</protein>
<dbReference type="Gene3D" id="1.10.4100.10">
    <property type="entry name" value="2-methylcitrate dehydratase PrpD"/>
    <property type="match status" value="1"/>
</dbReference>
<dbReference type="EMBL" id="QDKH01000008">
    <property type="protein sequence ID" value="PWC16901.1"/>
    <property type="molecule type" value="Genomic_DNA"/>
</dbReference>
<comment type="similarity">
    <text evidence="1">Belongs to the PrpD family.</text>
</comment>
<dbReference type="RefSeq" id="WP_136166141.1">
    <property type="nucleotide sequence ID" value="NZ_KZ819076.1"/>
</dbReference>
<dbReference type="Pfam" id="PF03972">
    <property type="entry name" value="MmgE_PrpD_N"/>
    <property type="match status" value="1"/>
</dbReference>
<dbReference type="Pfam" id="PF19305">
    <property type="entry name" value="MmgE_PrpD_C"/>
    <property type="match status" value="1"/>
</dbReference>
<comment type="caution">
    <text evidence="4">The sequence shown here is derived from an EMBL/GenBank/DDBJ whole genome shotgun (WGS) entry which is preliminary data.</text>
</comment>
<name>A0A2U1U5F5_9GAMM</name>
<dbReference type="InterPro" id="IPR005656">
    <property type="entry name" value="MmgE_PrpD"/>
</dbReference>
<organism evidence="4 5">
    <name type="scientific">Brenneria corticis</name>
    <dbReference type="NCBI Taxonomy" id="2173106"/>
    <lineage>
        <taxon>Bacteria</taxon>
        <taxon>Pseudomonadati</taxon>
        <taxon>Pseudomonadota</taxon>
        <taxon>Gammaproteobacteria</taxon>
        <taxon>Enterobacterales</taxon>
        <taxon>Pectobacteriaceae</taxon>
        <taxon>Brenneria</taxon>
    </lineage>
</organism>
<gene>
    <name evidence="4" type="ORF">DDT56_09205</name>
</gene>
<proteinExistence type="inferred from homology"/>
<dbReference type="PANTHER" id="PTHR16943:SF8">
    <property type="entry name" value="2-METHYLCITRATE DEHYDRATASE"/>
    <property type="match status" value="1"/>
</dbReference>
<dbReference type="PANTHER" id="PTHR16943">
    <property type="entry name" value="2-METHYLCITRATE DEHYDRATASE-RELATED"/>
    <property type="match status" value="1"/>
</dbReference>
<dbReference type="InterPro" id="IPR042183">
    <property type="entry name" value="MmgE/PrpD_sf_1"/>
</dbReference>
<evidence type="ECO:0000313" key="5">
    <source>
        <dbReference type="Proteomes" id="UP000296159"/>
    </source>
</evidence>
<dbReference type="SUPFAM" id="SSF103378">
    <property type="entry name" value="2-methylcitrate dehydratase PrpD"/>
    <property type="match status" value="1"/>
</dbReference>
<evidence type="ECO:0000259" key="3">
    <source>
        <dbReference type="Pfam" id="PF19305"/>
    </source>
</evidence>
<dbReference type="AlphaFoldDB" id="A0A2U1U5F5"/>
<reference evidence="4 5" key="1">
    <citation type="submission" date="2018-04" db="EMBL/GenBank/DDBJ databases">
        <title>Brenneria corticis sp.nov.</title>
        <authorList>
            <person name="Li Y."/>
        </authorList>
    </citation>
    <scope>NUCLEOTIDE SEQUENCE [LARGE SCALE GENOMIC DNA]</scope>
    <source>
        <strain evidence="4 5">CFCC 11842</strain>
    </source>
</reference>
<dbReference type="InterPro" id="IPR042188">
    <property type="entry name" value="MmgE/PrpD_sf_2"/>
</dbReference>
<accession>A0A2U1U5F5</accession>
<dbReference type="GO" id="GO:0016829">
    <property type="term" value="F:lyase activity"/>
    <property type="evidence" value="ECO:0007669"/>
    <property type="project" value="InterPro"/>
</dbReference>
<dbReference type="InterPro" id="IPR045336">
    <property type="entry name" value="MmgE_PrpD_N"/>
</dbReference>
<evidence type="ECO:0000256" key="1">
    <source>
        <dbReference type="ARBA" id="ARBA00006174"/>
    </source>
</evidence>
<evidence type="ECO:0000259" key="2">
    <source>
        <dbReference type="Pfam" id="PF03972"/>
    </source>
</evidence>
<keyword evidence="5" id="KW-1185">Reference proteome</keyword>
<sequence length="464" mass="48495">MTEKRATQLLADWLAAITPQAIPRSVRRVAQRCLVDTLGVMLAGSATRVAGLARATATQYAAAGRAEAAGCDADMAAPAAAFVNATAAHALDFDDNCYAGFAHGSAVIVPAALALAQSRSASGEALITALVAGSECQYRLAQALGTTLYERGWWTTGVLGTVGACAAAARLLKLDAVATAQALGLAIAGTGGMKSVFGSDAKPLLAGRASEAGVIAALLAEQGASGPTDAVEHPYGLAALCNAGRFMRERLAADDSWCLLNPGIDVKRLPVCLSSHAAVDGVMALARERALEPGDVVRIVCDVPPLVAANLAYLRPVSVQQAQFSLPFAIAASLSYGELTLDCLNDETVRSPELAQLMEKVAMTTGPRWRDDELLRRAPEGAAVTLEMADGTKHERFTAQAWGTAARPLSDEELSDKFRRCAGRVMDAAQMQSLLGRLWAAETLTDLDDLLALRPTRGKTPDDV</sequence>